<gene>
    <name evidence="5" type="ORF">JZL65_01005</name>
</gene>
<dbReference type="Pfam" id="PF00589">
    <property type="entry name" value="Phage_integrase"/>
    <property type="match status" value="1"/>
</dbReference>
<protein>
    <submittedName>
        <fullName evidence="5">Site-specific integrase</fullName>
    </submittedName>
</protein>
<dbReference type="PROSITE" id="PS51898">
    <property type="entry name" value="TYR_RECOMBINASE"/>
    <property type="match status" value="1"/>
</dbReference>
<dbReference type="SUPFAM" id="SSF56349">
    <property type="entry name" value="DNA breaking-rejoining enzymes"/>
    <property type="match status" value="1"/>
</dbReference>
<reference evidence="5" key="1">
    <citation type="submission" date="2021-02" db="EMBL/GenBank/DDBJ databases">
        <title>Comparative genomics of Ferrovum myxofaciens strains, predominant extremophile bacteria forming large biofilm stalactites in acid mine ecosystems.</title>
        <authorList>
            <person name="Burkartova K."/>
            <person name="Ridl J."/>
            <person name="Pajer P."/>
            <person name="Falteisek L."/>
        </authorList>
    </citation>
    <scope>NUCLEOTIDE SEQUENCE</scope>
    <source>
        <strain evidence="5">MI1III</strain>
    </source>
</reference>
<dbReference type="InterPro" id="IPR013762">
    <property type="entry name" value="Integrase-like_cat_sf"/>
</dbReference>
<name>A0A9E6MYN6_9PROT</name>
<keyword evidence="2" id="KW-0233">DNA recombination</keyword>
<sequence>MWQEAAKPICYSWQDAFLDWVKAMPRGKPDRYRLRAFKLPRNTDANSLTAAMVIQYLPSNPATYNRMVSLILAILNHAKATGKINQVPVLKKKKVTDNRIRWLTSNEWERLEKELPSHLRAMAGFAVSTGLRKSNVTGLEWSQVDLNRKVAWIHPDQAKAGKPIMVPLSEKALAVLSGQIGQHPDRVFTYNGKPVSGIKTAWTKALSRAGLTDFRWHDLRHTWATWHIQSGTPLAVLQKLGGWSDFKMVLRYAHFAPDYLAGYADNCKPYSDIPAGKMSESKNLPEGVSDGLSEGMSESL</sequence>
<evidence type="ECO:0000313" key="6">
    <source>
        <dbReference type="Proteomes" id="UP000683551"/>
    </source>
</evidence>
<feature type="region of interest" description="Disordered" evidence="3">
    <location>
        <begin position="278"/>
        <end position="300"/>
    </location>
</feature>
<evidence type="ECO:0000259" key="4">
    <source>
        <dbReference type="PROSITE" id="PS51898"/>
    </source>
</evidence>
<dbReference type="Gene3D" id="1.10.443.10">
    <property type="entry name" value="Intergrase catalytic core"/>
    <property type="match status" value="1"/>
</dbReference>
<evidence type="ECO:0000256" key="3">
    <source>
        <dbReference type="SAM" id="MobiDB-lite"/>
    </source>
</evidence>
<dbReference type="GO" id="GO:0006310">
    <property type="term" value="P:DNA recombination"/>
    <property type="evidence" value="ECO:0007669"/>
    <property type="project" value="UniProtKB-KW"/>
</dbReference>
<dbReference type="InterPro" id="IPR002104">
    <property type="entry name" value="Integrase_catalytic"/>
</dbReference>
<feature type="domain" description="Tyr recombinase" evidence="4">
    <location>
        <begin position="98"/>
        <end position="265"/>
    </location>
</feature>
<evidence type="ECO:0000313" key="5">
    <source>
        <dbReference type="EMBL" id="QWY77696.1"/>
    </source>
</evidence>
<dbReference type="Proteomes" id="UP000683551">
    <property type="component" value="Chromosome"/>
</dbReference>
<dbReference type="PANTHER" id="PTHR30349:SF64">
    <property type="entry name" value="PROPHAGE INTEGRASE INTD-RELATED"/>
    <property type="match status" value="1"/>
</dbReference>
<dbReference type="InterPro" id="IPR050090">
    <property type="entry name" value="Tyrosine_recombinase_XerCD"/>
</dbReference>
<dbReference type="CDD" id="cd00796">
    <property type="entry name" value="INT_Rci_Hp1_C"/>
    <property type="match status" value="1"/>
</dbReference>
<evidence type="ECO:0000256" key="2">
    <source>
        <dbReference type="ARBA" id="ARBA00023172"/>
    </source>
</evidence>
<dbReference type="EMBL" id="CP071137">
    <property type="protein sequence ID" value="QWY77696.1"/>
    <property type="molecule type" value="Genomic_DNA"/>
</dbReference>
<dbReference type="PANTHER" id="PTHR30349">
    <property type="entry name" value="PHAGE INTEGRASE-RELATED"/>
    <property type="match status" value="1"/>
</dbReference>
<dbReference type="GO" id="GO:0015074">
    <property type="term" value="P:DNA integration"/>
    <property type="evidence" value="ECO:0007669"/>
    <property type="project" value="UniProtKB-KW"/>
</dbReference>
<dbReference type="AlphaFoldDB" id="A0A9E6MYN6"/>
<accession>A0A9E6MYN6</accession>
<dbReference type="GO" id="GO:0003677">
    <property type="term" value="F:DNA binding"/>
    <property type="evidence" value="ECO:0007669"/>
    <property type="project" value="InterPro"/>
</dbReference>
<organism evidence="5 6">
    <name type="scientific">Ferrovum myxofaciens</name>
    <dbReference type="NCBI Taxonomy" id="416213"/>
    <lineage>
        <taxon>Bacteria</taxon>
        <taxon>Pseudomonadati</taxon>
        <taxon>Pseudomonadota</taxon>
        <taxon>Betaproteobacteria</taxon>
        <taxon>Ferrovales</taxon>
        <taxon>Ferrovaceae</taxon>
        <taxon>Ferrovum</taxon>
    </lineage>
</organism>
<dbReference type="InterPro" id="IPR011010">
    <property type="entry name" value="DNA_brk_join_enz"/>
</dbReference>
<proteinExistence type="predicted"/>
<evidence type="ECO:0000256" key="1">
    <source>
        <dbReference type="ARBA" id="ARBA00022908"/>
    </source>
</evidence>
<keyword evidence="1" id="KW-0229">DNA integration</keyword>